<dbReference type="EMBL" id="CAJVQC010126463">
    <property type="protein sequence ID" value="CAG8840359.1"/>
    <property type="molecule type" value="Genomic_DNA"/>
</dbReference>
<protein>
    <submittedName>
        <fullName evidence="1">22700_t:CDS:1</fullName>
    </submittedName>
</protein>
<feature type="non-terminal residue" evidence="1">
    <location>
        <position position="91"/>
    </location>
</feature>
<evidence type="ECO:0000313" key="1">
    <source>
        <dbReference type="EMBL" id="CAG8840359.1"/>
    </source>
</evidence>
<dbReference type="Proteomes" id="UP000789920">
    <property type="component" value="Unassembled WGS sequence"/>
</dbReference>
<feature type="non-terminal residue" evidence="1">
    <location>
        <position position="1"/>
    </location>
</feature>
<accession>A0ACA9SHV8</accession>
<keyword evidence="2" id="KW-1185">Reference proteome</keyword>
<organism evidence="1 2">
    <name type="scientific">Racocetra persica</name>
    <dbReference type="NCBI Taxonomy" id="160502"/>
    <lineage>
        <taxon>Eukaryota</taxon>
        <taxon>Fungi</taxon>
        <taxon>Fungi incertae sedis</taxon>
        <taxon>Mucoromycota</taxon>
        <taxon>Glomeromycotina</taxon>
        <taxon>Glomeromycetes</taxon>
        <taxon>Diversisporales</taxon>
        <taxon>Gigasporaceae</taxon>
        <taxon>Racocetra</taxon>
    </lineage>
</organism>
<name>A0ACA9SHV8_9GLOM</name>
<proteinExistence type="predicted"/>
<gene>
    <name evidence="1" type="ORF">RPERSI_LOCUS31404</name>
</gene>
<reference evidence="1" key="1">
    <citation type="submission" date="2021-06" db="EMBL/GenBank/DDBJ databases">
        <authorList>
            <person name="Kallberg Y."/>
            <person name="Tangrot J."/>
            <person name="Rosling A."/>
        </authorList>
    </citation>
    <scope>NUCLEOTIDE SEQUENCE</scope>
    <source>
        <strain evidence="1">MA461A</strain>
    </source>
</reference>
<comment type="caution">
    <text evidence="1">The sequence shown here is derived from an EMBL/GenBank/DDBJ whole genome shotgun (WGS) entry which is preliminary data.</text>
</comment>
<sequence>ISGETKSEEKKGSNSSTSNHHLSEVGEKLIESVKHGIDTLSSTIIHKSSNDQESPTQHSDRISHQSDPPTDSIHRRSSPEIVNDQLSETEH</sequence>
<evidence type="ECO:0000313" key="2">
    <source>
        <dbReference type="Proteomes" id="UP000789920"/>
    </source>
</evidence>